<evidence type="ECO:0000259" key="2">
    <source>
        <dbReference type="SMART" id="SM00899"/>
    </source>
</evidence>
<keyword evidence="4" id="KW-1185">Reference proteome</keyword>
<dbReference type="HOGENOM" id="CLU_092814_1_0_9"/>
<dbReference type="InterPro" id="IPR007167">
    <property type="entry name" value="Fe-transptr_FeoA-like"/>
</dbReference>
<reference evidence="3 4" key="1">
    <citation type="submission" date="2008-10" db="EMBL/GenBank/DDBJ databases">
        <authorList>
            <person name="Qin X."/>
            <person name="Bachman B."/>
            <person name="Battles P."/>
            <person name="Bell A."/>
            <person name="Bess C."/>
            <person name="Bickham C."/>
            <person name="Chaboub L."/>
            <person name="Chen D."/>
            <person name="Coyle M."/>
            <person name="Deiros D.R."/>
            <person name="Dinh H."/>
            <person name="Forbes L."/>
            <person name="Fowler G."/>
            <person name="Francisco L."/>
            <person name="Fu Q."/>
            <person name="Gubbala S."/>
            <person name="Hale W."/>
            <person name="Han Y."/>
            <person name="Hemphill L."/>
            <person name="Highlander S.K."/>
            <person name="Hirani K."/>
            <person name="Hogues M."/>
            <person name="Jackson L."/>
            <person name="Jakkamsetti A."/>
            <person name="Javaid M."/>
            <person name="Jiang H."/>
            <person name="Korchina V."/>
            <person name="Kovar C."/>
            <person name="Lara F."/>
            <person name="Lee S."/>
            <person name="Mata R."/>
            <person name="Mathew T."/>
            <person name="Moen C."/>
            <person name="Morales K."/>
            <person name="Munidasa M."/>
            <person name="Nazareth L."/>
            <person name="Ngo R."/>
            <person name="Nguyen L."/>
            <person name="Okwuonu G."/>
            <person name="Ongeri F."/>
            <person name="Patil S."/>
            <person name="Petrosino J."/>
            <person name="Pham C."/>
            <person name="Pham P."/>
            <person name="Pu L.-L."/>
            <person name="Puazo M."/>
            <person name="Raj R."/>
            <person name="Reid J."/>
            <person name="Rouhana J."/>
            <person name="Saada N."/>
            <person name="Shang Y."/>
            <person name="Simmons D."/>
            <person name="Thornton R."/>
            <person name="Warren J."/>
            <person name="Weissenberger G."/>
            <person name="Zhang J."/>
            <person name="Zhang L."/>
            <person name="Zhou C."/>
            <person name="Zhu D."/>
            <person name="Muzny D."/>
            <person name="Worley K."/>
            <person name="Gibbs R."/>
        </authorList>
    </citation>
    <scope>NUCLEOTIDE SEQUENCE [LARGE SCALE GENOMIC DNA]</scope>
    <source>
        <strain evidence="3 4">ATCC 51172</strain>
    </source>
</reference>
<evidence type="ECO:0000313" key="4">
    <source>
        <dbReference type="Proteomes" id="UP000005984"/>
    </source>
</evidence>
<dbReference type="GO" id="GO:0046914">
    <property type="term" value="F:transition metal ion binding"/>
    <property type="evidence" value="ECO:0007669"/>
    <property type="project" value="InterPro"/>
</dbReference>
<dbReference type="eggNOG" id="COG1918">
    <property type="taxonomic scope" value="Bacteria"/>
</dbReference>
<dbReference type="STRING" id="525254.HMPREF0072_0192"/>
<dbReference type="PANTHER" id="PTHR42954">
    <property type="entry name" value="FE(2+) TRANSPORT PROTEIN A"/>
    <property type="match status" value="1"/>
</dbReference>
<gene>
    <name evidence="3" type="ORF">HMPREF0072_0192</name>
</gene>
<dbReference type="Pfam" id="PF04023">
    <property type="entry name" value="FeoA"/>
    <property type="match status" value="1"/>
</dbReference>
<name>C2BCX2_9FIRM</name>
<evidence type="ECO:0000313" key="3">
    <source>
        <dbReference type="EMBL" id="EEI87164.1"/>
    </source>
</evidence>
<evidence type="ECO:0000256" key="1">
    <source>
        <dbReference type="ARBA" id="ARBA00023004"/>
    </source>
</evidence>
<proteinExistence type="predicted"/>
<protein>
    <submittedName>
        <fullName evidence="3">FeoA domain protein</fullName>
    </submittedName>
</protein>
<dbReference type="InterPro" id="IPR052713">
    <property type="entry name" value="FeoA"/>
</dbReference>
<dbReference type="Gene3D" id="2.30.30.90">
    <property type="match status" value="1"/>
</dbReference>
<keyword evidence="1" id="KW-0408">Iron</keyword>
<dbReference type="SUPFAM" id="SSF50037">
    <property type="entry name" value="C-terminal domain of transcriptional repressors"/>
    <property type="match status" value="1"/>
</dbReference>
<comment type="caution">
    <text evidence="3">The sequence shown here is derived from an EMBL/GenBank/DDBJ whole genome shotgun (WGS) entry which is preliminary data.</text>
</comment>
<sequence length="113" mass="12789">MLNLVMAPLNVNYKILRIKSLGDSNVTEFHLANLGFVKDAVVGKYNIVKKINGSGPLKRRIMDMGIIKKSEIYIREVAPLGDPVQINIRHYELSIRKADAELIAIEEIEKKED</sequence>
<accession>C2BCX2</accession>
<dbReference type="AlphaFoldDB" id="C2BCX2"/>
<dbReference type="SMART" id="SM00899">
    <property type="entry name" value="FeoA"/>
    <property type="match status" value="1"/>
</dbReference>
<dbReference type="PANTHER" id="PTHR42954:SF2">
    <property type="entry name" value="FE(2+) TRANSPORT PROTEIN A"/>
    <property type="match status" value="1"/>
</dbReference>
<dbReference type="InterPro" id="IPR038157">
    <property type="entry name" value="FeoA_core_dom"/>
</dbReference>
<organism evidence="3 4">
    <name type="scientific">Anaerococcus lactolyticus ATCC 51172</name>
    <dbReference type="NCBI Taxonomy" id="525254"/>
    <lineage>
        <taxon>Bacteria</taxon>
        <taxon>Bacillati</taxon>
        <taxon>Bacillota</taxon>
        <taxon>Tissierellia</taxon>
        <taxon>Tissierellales</taxon>
        <taxon>Peptoniphilaceae</taxon>
        <taxon>Anaerococcus</taxon>
    </lineage>
</organism>
<dbReference type="InterPro" id="IPR008988">
    <property type="entry name" value="Transcriptional_repressor_C"/>
</dbReference>
<feature type="domain" description="Ferrous iron transporter FeoA-like" evidence="2">
    <location>
        <begin position="37"/>
        <end position="107"/>
    </location>
</feature>
<dbReference type="Proteomes" id="UP000005984">
    <property type="component" value="Unassembled WGS sequence"/>
</dbReference>
<dbReference type="EMBL" id="ABYO01000015">
    <property type="protein sequence ID" value="EEI87164.1"/>
    <property type="molecule type" value="Genomic_DNA"/>
</dbReference>